<keyword evidence="2" id="KW-0732">Signal</keyword>
<keyword evidence="4" id="KW-1185">Reference proteome</keyword>
<proteinExistence type="predicted"/>
<protein>
    <submittedName>
        <fullName evidence="3">Uncharacterized protein</fullName>
    </submittedName>
</protein>
<dbReference type="EMBL" id="CAXKWB010005812">
    <property type="protein sequence ID" value="CAL4079953.1"/>
    <property type="molecule type" value="Genomic_DNA"/>
</dbReference>
<accession>A0AAV2QF29</accession>
<evidence type="ECO:0000313" key="4">
    <source>
        <dbReference type="Proteomes" id="UP001497623"/>
    </source>
</evidence>
<feature type="chain" id="PRO_5043932008" evidence="2">
    <location>
        <begin position="25"/>
        <end position="131"/>
    </location>
</feature>
<evidence type="ECO:0000313" key="3">
    <source>
        <dbReference type="EMBL" id="CAL4079953.1"/>
    </source>
</evidence>
<sequence length="131" mass="14526">MADMQAYIISLLLVVLACLAGIGSSNNQASDTSQHHTSRRDANPQPAPYFDSLEIELHSPEDAYDSLEVEDIDIFIMHQSLSAKSGAPFIPAPKSSVSDYVYEQLEWYRKGLKVCGQFIVIWTKCLFGNGI</sequence>
<dbReference type="Proteomes" id="UP001497623">
    <property type="component" value="Unassembled WGS sequence"/>
</dbReference>
<organism evidence="3 4">
    <name type="scientific">Meganyctiphanes norvegica</name>
    <name type="common">Northern krill</name>
    <name type="synonym">Thysanopoda norvegica</name>
    <dbReference type="NCBI Taxonomy" id="48144"/>
    <lineage>
        <taxon>Eukaryota</taxon>
        <taxon>Metazoa</taxon>
        <taxon>Ecdysozoa</taxon>
        <taxon>Arthropoda</taxon>
        <taxon>Crustacea</taxon>
        <taxon>Multicrustacea</taxon>
        <taxon>Malacostraca</taxon>
        <taxon>Eumalacostraca</taxon>
        <taxon>Eucarida</taxon>
        <taxon>Euphausiacea</taxon>
        <taxon>Euphausiidae</taxon>
        <taxon>Meganyctiphanes</taxon>
    </lineage>
</organism>
<dbReference type="AlphaFoldDB" id="A0AAV2QF29"/>
<comment type="caution">
    <text evidence="3">The sequence shown here is derived from an EMBL/GenBank/DDBJ whole genome shotgun (WGS) entry which is preliminary data.</text>
</comment>
<name>A0AAV2QF29_MEGNR</name>
<feature type="region of interest" description="Disordered" evidence="1">
    <location>
        <begin position="28"/>
        <end position="48"/>
    </location>
</feature>
<gene>
    <name evidence="3" type="ORF">MNOR_LOCUS11159</name>
</gene>
<evidence type="ECO:0000256" key="2">
    <source>
        <dbReference type="SAM" id="SignalP"/>
    </source>
</evidence>
<feature type="signal peptide" evidence="2">
    <location>
        <begin position="1"/>
        <end position="24"/>
    </location>
</feature>
<reference evidence="3 4" key="1">
    <citation type="submission" date="2024-05" db="EMBL/GenBank/DDBJ databases">
        <authorList>
            <person name="Wallberg A."/>
        </authorList>
    </citation>
    <scope>NUCLEOTIDE SEQUENCE [LARGE SCALE GENOMIC DNA]</scope>
</reference>
<evidence type="ECO:0000256" key="1">
    <source>
        <dbReference type="SAM" id="MobiDB-lite"/>
    </source>
</evidence>